<comment type="similarity">
    <text evidence="3">Belongs to the UMP kinase family.</text>
</comment>
<evidence type="ECO:0000256" key="13">
    <source>
        <dbReference type="ARBA" id="ARBA00047767"/>
    </source>
</evidence>
<dbReference type="InterPro" id="IPR001048">
    <property type="entry name" value="Asp/Glu/Uridylate_kinase"/>
</dbReference>
<evidence type="ECO:0000256" key="2">
    <source>
        <dbReference type="ARBA" id="ARBA00004791"/>
    </source>
</evidence>
<feature type="domain" description="Aspartate/glutamate/uridylate kinase" evidence="14">
    <location>
        <begin position="4"/>
        <end position="210"/>
    </location>
</feature>
<keyword evidence="10" id="KW-0067">ATP-binding</keyword>
<evidence type="ECO:0000256" key="7">
    <source>
        <dbReference type="ARBA" id="ARBA00022679"/>
    </source>
</evidence>
<dbReference type="GO" id="GO:0033862">
    <property type="term" value="F:UMP kinase activity"/>
    <property type="evidence" value="ECO:0007669"/>
    <property type="project" value="UniProtKB-EC"/>
</dbReference>
<organism evidence="15 16">
    <name type="scientific">Candidatus Lokiarchaeum ossiferum</name>
    <dbReference type="NCBI Taxonomy" id="2951803"/>
    <lineage>
        <taxon>Archaea</taxon>
        <taxon>Promethearchaeati</taxon>
        <taxon>Promethearchaeota</taxon>
        <taxon>Promethearchaeia</taxon>
        <taxon>Promethearchaeales</taxon>
        <taxon>Promethearchaeaceae</taxon>
        <taxon>Candidatus Lokiarchaeum</taxon>
    </lineage>
</organism>
<reference evidence="15" key="1">
    <citation type="submission" date="2022-09" db="EMBL/GenBank/DDBJ databases">
        <title>Actin cytoskeleton and complex cell architecture in an #Asgard archaeon.</title>
        <authorList>
            <person name="Ponce Toledo R.I."/>
            <person name="Schleper C."/>
            <person name="Rodrigues Oliveira T."/>
            <person name="Wollweber F."/>
            <person name="Xu J."/>
            <person name="Rittmann S."/>
            <person name="Klingl A."/>
            <person name="Pilhofer M."/>
        </authorList>
    </citation>
    <scope>NUCLEOTIDE SEQUENCE</scope>
    <source>
        <strain evidence="15">B-35</strain>
    </source>
</reference>
<accession>A0ABY6HV60</accession>
<dbReference type="InterPro" id="IPR011817">
    <property type="entry name" value="Uridylate_kinase"/>
</dbReference>
<keyword evidence="9 15" id="KW-0418">Kinase</keyword>
<sequence length="238" mass="26091">MSNKRILLKVGGSLLFDKNLEIREEIVKNFAQILKNAKSVVSVVVGGGKIARTYINAARALDAGESLCDTFGIEVSRLNARLLIAALEDKAYPEPITNLKEARSSTLWNKILVAGGFVPGQSTTSVTFEMAEALKATDVLILTNVDGIYDKDPNKFPTASKFDEIGIKKLEEVIYGEGGSSQSAAGEYRIFDAVSLQILKRSRLAVRLINGEKFEELKQLLVEEDFENLIGTKILHSL</sequence>
<gene>
    <name evidence="15" type="ORF">NEF87_002634</name>
</gene>
<dbReference type="EMBL" id="CP104013">
    <property type="protein sequence ID" value="UYP46349.1"/>
    <property type="molecule type" value="Genomic_DNA"/>
</dbReference>
<evidence type="ECO:0000256" key="6">
    <source>
        <dbReference type="ARBA" id="ARBA00022490"/>
    </source>
</evidence>
<keyword evidence="11" id="KW-0665">Pyrimidine biosynthesis</keyword>
<keyword evidence="7 15" id="KW-0808">Transferase</keyword>
<evidence type="ECO:0000259" key="14">
    <source>
        <dbReference type="Pfam" id="PF00696"/>
    </source>
</evidence>
<dbReference type="InterPro" id="IPR011818">
    <property type="entry name" value="Uridylate_kinase_arch/spir"/>
</dbReference>
<keyword evidence="6" id="KW-0963">Cytoplasm</keyword>
<dbReference type="SUPFAM" id="SSF53633">
    <property type="entry name" value="Carbamate kinase-like"/>
    <property type="match status" value="1"/>
</dbReference>
<keyword evidence="16" id="KW-1185">Reference proteome</keyword>
<evidence type="ECO:0000313" key="16">
    <source>
        <dbReference type="Proteomes" id="UP001208689"/>
    </source>
</evidence>
<keyword evidence="8" id="KW-0547">Nucleotide-binding</keyword>
<name>A0ABY6HV60_9ARCH</name>
<proteinExistence type="inferred from homology"/>
<evidence type="ECO:0000256" key="9">
    <source>
        <dbReference type="ARBA" id="ARBA00022777"/>
    </source>
</evidence>
<dbReference type="InterPro" id="IPR036393">
    <property type="entry name" value="AceGlu_kinase-like_sf"/>
</dbReference>
<dbReference type="Gene3D" id="3.40.1160.10">
    <property type="entry name" value="Acetylglutamate kinase-like"/>
    <property type="match status" value="1"/>
</dbReference>
<dbReference type="PANTHER" id="PTHR42833">
    <property type="entry name" value="URIDYLATE KINASE"/>
    <property type="match status" value="1"/>
</dbReference>
<evidence type="ECO:0000256" key="12">
    <source>
        <dbReference type="ARBA" id="ARBA00032092"/>
    </source>
</evidence>
<evidence type="ECO:0000256" key="4">
    <source>
        <dbReference type="ARBA" id="ARBA00012899"/>
    </source>
</evidence>
<evidence type="ECO:0000256" key="1">
    <source>
        <dbReference type="ARBA" id="ARBA00004496"/>
    </source>
</evidence>
<protein>
    <recommendedName>
        <fullName evidence="5">Uridylate kinase</fullName>
        <ecNumber evidence="4">2.7.4.22</ecNumber>
    </recommendedName>
    <alternativeName>
        <fullName evidence="12">Uridine monophosphate kinase</fullName>
    </alternativeName>
</protein>
<evidence type="ECO:0000256" key="5">
    <source>
        <dbReference type="ARBA" id="ARBA00016403"/>
    </source>
</evidence>
<dbReference type="PIRSF" id="PIRSF005650">
    <property type="entry name" value="Uridylate_kin"/>
    <property type="match status" value="1"/>
</dbReference>
<comment type="pathway">
    <text evidence="2">Pyrimidine metabolism; CTP biosynthesis via de novo pathway; UDP from UMP (UMPK route): step 1/1.</text>
</comment>
<dbReference type="PANTHER" id="PTHR42833:SF4">
    <property type="entry name" value="URIDYLATE KINASE PUMPKIN, CHLOROPLASTIC"/>
    <property type="match status" value="1"/>
</dbReference>
<evidence type="ECO:0000313" key="15">
    <source>
        <dbReference type="EMBL" id="UYP46349.1"/>
    </source>
</evidence>
<evidence type="ECO:0000256" key="11">
    <source>
        <dbReference type="ARBA" id="ARBA00022975"/>
    </source>
</evidence>
<dbReference type="Proteomes" id="UP001208689">
    <property type="component" value="Chromosome"/>
</dbReference>
<evidence type="ECO:0000256" key="10">
    <source>
        <dbReference type="ARBA" id="ARBA00022840"/>
    </source>
</evidence>
<dbReference type="EC" id="2.7.4.22" evidence="4"/>
<evidence type="ECO:0000256" key="8">
    <source>
        <dbReference type="ARBA" id="ARBA00022741"/>
    </source>
</evidence>
<comment type="catalytic activity">
    <reaction evidence="13">
        <text>UMP + ATP = UDP + ADP</text>
        <dbReference type="Rhea" id="RHEA:24400"/>
        <dbReference type="ChEBI" id="CHEBI:30616"/>
        <dbReference type="ChEBI" id="CHEBI:57865"/>
        <dbReference type="ChEBI" id="CHEBI:58223"/>
        <dbReference type="ChEBI" id="CHEBI:456216"/>
        <dbReference type="EC" id="2.7.4.22"/>
    </reaction>
</comment>
<comment type="subcellular location">
    <subcellularLocation>
        <location evidence="1">Cytoplasm</location>
    </subcellularLocation>
</comment>
<evidence type="ECO:0000256" key="3">
    <source>
        <dbReference type="ARBA" id="ARBA00007614"/>
    </source>
</evidence>
<dbReference type="NCBIfam" id="TIGR02076">
    <property type="entry name" value="pyrH_arch"/>
    <property type="match status" value="1"/>
</dbReference>
<dbReference type="Pfam" id="PF00696">
    <property type="entry name" value="AA_kinase"/>
    <property type="match status" value="1"/>
</dbReference>